<evidence type="ECO:0000313" key="9">
    <source>
        <dbReference type="EMBL" id="OGC40068.1"/>
    </source>
</evidence>
<comment type="caution">
    <text evidence="9">The sequence shown here is derived from an EMBL/GenBank/DDBJ whole genome shotgun (WGS) entry which is preliminary data.</text>
</comment>
<keyword evidence="5" id="KW-0378">Hydrolase</keyword>
<evidence type="ECO:0000256" key="3">
    <source>
        <dbReference type="ARBA" id="ARBA00022670"/>
    </source>
</evidence>
<name>A0A1F4U520_UNCW3</name>
<dbReference type="Gene3D" id="3.40.630.10">
    <property type="entry name" value="Zn peptidases"/>
    <property type="match status" value="1"/>
</dbReference>
<evidence type="ECO:0000256" key="4">
    <source>
        <dbReference type="ARBA" id="ARBA00022723"/>
    </source>
</evidence>
<dbReference type="SUPFAM" id="SSF53187">
    <property type="entry name" value="Zn-dependent exopeptidases"/>
    <property type="match status" value="1"/>
</dbReference>
<dbReference type="EMBL" id="MEUM01000127">
    <property type="protein sequence ID" value="OGC40068.1"/>
    <property type="molecule type" value="Genomic_DNA"/>
</dbReference>
<feature type="binding site" evidence="8">
    <location>
        <position position="228"/>
    </location>
    <ligand>
        <name>Zn(2+)</name>
        <dbReference type="ChEBI" id="CHEBI:29105"/>
        <label>1</label>
    </ligand>
</feature>
<reference evidence="9 10" key="1">
    <citation type="journal article" date="2016" name="Nat. Commun.">
        <title>Thousands of microbial genomes shed light on interconnected biogeochemical processes in an aquifer system.</title>
        <authorList>
            <person name="Anantharaman K."/>
            <person name="Brown C.T."/>
            <person name="Hug L.A."/>
            <person name="Sharon I."/>
            <person name="Castelle C.J."/>
            <person name="Probst A.J."/>
            <person name="Thomas B.C."/>
            <person name="Singh A."/>
            <person name="Wilkins M.J."/>
            <person name="Karaoz U."/>
            <person name="Brodie E.L."/>
            <person name="Williams K.H."/>
            <person name="Hubbard S.S."/>
            <person name="Banfield J.F."/>
        </authorList>
    </citation>
    <scope>NUCLEOTIDE SEQUENCE [LARGE SCALE GENOMIC DNA]</scope>
</reference>
<comment type="cofactor">
    <cofactor evidence="8">
        <name>a divalent metal cation</name>
        <dbReference type="ChEBI" id="CHEBI:60240"/>
    </cofactor>
    <text evidence="8">Binds 2 divalent metal cations per subunit.</text>
</comment>
<dbReference type="InterPro" id="IPR008007">
    <property type="entry name" value="Peptidase_M42"/>
</dbReference>
<organism evidence="9 10">
    <name type="scientific">candidate division WOR-3 bacterium RBG_13_43_14</name>
    <dbReference type="NCBI Taxonomy" id="1802590"/>
    <lineage>
        <taxon>Bacteria</taxon>
        <taxon>Bacteria division WOR-3</taxon>
    </lineage>
</organism>
<dbReference type="Gene3D" id="2.40.30.40">
    <property type="entry name" value="Peptidase M42, domain 2"/>
    <property type="match status" value="1"/>
</dbReference>
<feature type="binding site" evidence="8">
    <location>
        <position position="173"/>
    </location>
    <ligand>
        <name>Zn(2+)</name>
        <dbReference type="ChEBI" id="CHEBI:29105"/>
        <label>2</label>
    </ligand>
</feature>
<dbReference type="GO" id="GO:0004177">
    <property type="term" value="F:aminopeptidase activity"/>
    <property type="evidence" value="ECO:0007669"/>
    <property type="project" value="UniProtKB-UniRule"/>
</dbReference>
<dbReference type="Pfam" id="PF05343">
    <property type="entry name" value="Peptidase_M42"/>
    <property type="match status" value="1"/>
</dbReference>
<accession>A0A1F4U520</accession>
<dbReference type="AlphaFoldDB" id="A0A1F4U520"/>
<proteinExistence type="inferred from homology"/>
<feature type="binding site" evidence="8">
    <location>
        <position position="312"/>
    </location>
    <ligand>
        <name>Zn(2+)</name>
        <dbReference type="ChEBI" id="CHEBI:29105"/>
        <label>2</label>
    </ligand>
</feature>
<evidence type="ECO:0000256" key="6">
    <source>
        <dbReference type="PIRNR" id="PIRNR001123"/>
    </source>
</evidence>
<feature type="binding site" evidence="8">
    <location>
        <position position="206"/>
    </location>
    <ligand>
        <name>Zn(2+)</name>
        <dbReference type="ChEBI" id="CHEBI:29105"/>
        <label>2</label>
    </ligand>
</feature>
<keyword evidence="3" id="KW-0645">Protease</keyword>
<keyword evidence="2" id="KW-0031">Aminopeptidase</keyword>
<feature type="binding site" evidence="8">
    <location>
        <position position="63"/>
    </location>
    <ligand>
        <name>Zn(2+)</name>
        <dbReference type="ChEBI" id="CHEBI:29105"/>
        <label>1</label>
    </ligand>
</feature>
<sequence length="342" mass="37378">MEYLDILLERLVSATGIGYQGDIQIVIKQELDRISIAGKIEGDGSVTGYHPGTDKTGIMIACHSDEIGFIVNRIDNSGRIFFSEIGGSDARILPGQEVVVHGQETIRGYIGAKPPHLLTADEAQKVVPINKLFIDTGLNAESVRANCQIGDCITFYSPYRKLSADLRTSKALDNRVGVACGIMVMNELVNVHHKTNIYFVATSQEEFTGLGAKIQSFRLPVDYNIVIDVTFGDHPELKEHEGFVLGSGPVIGRGPTVPDKLARILVETAHGLDIPYQFELSTRSTGTDADFIAFNRSGIPSCIVTIPVRNMHSPAEIVSLKDIERAIRLITGFIRNLESEIS</sequence>
<evidence type="ECO:0000256" key="1">
    <source>
        <dbReference type="ARBA" id="ARBA00006272"/>
    </source>
</evidence>
<evidence type="ECO:0008006" key="11">
    <source>
        <dbReference type="Google" id="ProtNLM"/>
    </source>
</evidence>
<evidence type="ECO:0000256" key="8">
    <source>
        <dbReference type="PIRSR" id="PIRSR001123-2"/>
    </source>
</evidence>
<dbReference type="GO" id="GO:0046872">
    <property type="term" value="F:metal ion binding"/>
    <property type="evidence" value="ECO:0007669"/>
    <property type="project" value="UniProtKB-UniRule"/>
</dbReference>
<evidence type="ECO:0000256" key="7">
    <source>
        <dbReference type="PIRSR" id="PIRSR001123-1"/>
    </source>
</evidence>
<dbReference type="InterPro" id="IPR051464">
    <property type="entry name" value="Peptidase_M42_aminopept"/>
</dbReference>
<dbReference type="InterPro" id="IPR023367">
    <property type="entry name" value="Peptidase_M42_dom2"/>
</dbReference>
<dbReference type="GO" id="GO:0006508">
    <property type="term" value="P:proteolysis"/>
    <property type="evidence" value="ECO:0007669"/>
    <property type="project" value="UniProtKB-KW"/>
</dbReference>
<dbReference type="PANTHER" id="PTHR32481:SF7">
    <property type="entry name" value="AMINOPEPTIDASE YHFE-RELATED"/>
    <property type="match status" value="1"/>
</dbReference>
<feature type="active site" description="Proton acceptor" evidence="7">
    <location>
        <position position="205"/>
    </location>
</feature>
<dbReference type="PANTHER" id="PTHR32481">
    <property type="entry name" value="AMINOPEPTIDASE"/>
    <property type="match status" value="1"/>
</dbReference>
<keyword evidence="4 8" id="KW-0479">Metal-binding</keyword>
<protein>
    <recommendedName>
        <fullName evidence="11">Peptidase M42</fullName>
    </recommendedName>
</protein>
<evidence type="ECO:0000313" key="10">
    <source>
        <dbReference type="Proteomes" id="UP000177025"/>
    </source>
</evidence>
<dbReference type="SUPFAM" id="SSF101821">
    <property type="entry name" value="Aminopeptidase/glucanase lid domain"/>
    <property type="match status" value="1"/>
</dbReference>
<gene>
    <name evidence="9" type="ORF">A2Y85_05795</name>
</gene>
<comment type="similarity">
    <text evidence="1 6">Belongs to the peptidase M42 family.</text>
</comment>
<evidence type="ECO:0000256" key="5">
    <source>
        <dbReference type="ARBA" id="ARBA00022801"/>
    </source>
</evidence>
<dbReference type="PIRSF" id="PIRSF001123">
    <property type="entry name" value="PepA_GA"/>
    <property type="match status" value="1"/>
</dbReference>
<evidence type="ECO:0000256" key="2">
    <source>
        <dbReference type="ARBA" id="ARBA00022438"/>
    </source>
</evidence>
<feature type="binding site" evidence="8">
    <location>
        <position position="173"/>
    </location>
    <ligand>
        <name>Zn(2+)</name>
        <dbReference type="ChEBI" id="CHEBI:29105"/>
        <label>1</label>
    </ligand>
</feature>
<dbReference type="Proteomes" id="UP000177025">
    <property type="component" value="Unassembled WGS sequence"/>
</dbReference>